<gene>
    <name evidence="3" type="ORF">MCB1EB_1194</name>
</gene>
<keyword evidence="3" id="KW-0675">Receptor</keyword>
<evidence type="ECO:0000313" key="3">
    <source>
        <dbReference type="EMBL" id="BBE09355.1"/>
    </source>
</evidence>
<dbReference type="Pfam" id="PF13458">
    <property type="entry name" value="Peripla_BP_6"/>
    <property type="match status" value="1"/>
</dbReference>
<evidence type="ECO:0000256" key="1">
    <source>
        <dbReference type="ARBA" id="ARBA00010062"/>
    </source>
</evidence>
<dbReference type="InterPro" id="IPR028081">
    <property type="entry name" value="Leu-bd"/>
</dbReference>
<dbReference type="PANTHER" id="PTHR47151:SF2">
    <property type="entry name" value="AMINO ACID BINDING PROTEIN"/>
    <property type="match status" value="1"/>
</dbReference>
<organism evidence="3 4">
    <name type="scientific">Mycoavidus cysteinexigens</name>
    <dbReference type="NCBI Taxonomy" id="1553431"/>
    <lineage>
        <taxon>Bacteria</taxon>
        <taxon>Pseudomonadati</taxon>
        <taxon>Pseudomonadota</taxon>
        <taxon>Betaproteobacteria</taxon>
        <taxon>Burkholderiales</taxon>
        <taxon>Burkholderiaceae</taxon>
        <taxon>Mycoavidus</taxon>
    </lineage>
</organism>
<dbReference type="SUPFAM" id="SSF53822">
    <property type="entry name" value="Periplasmic binding protein-like I"/>
    <property type="match status" value="1"/>
</dbReference>
<accession>A0A2Z6EW93</accession>
<dbReference type="Gene3D" id="3.40.50.2300">
    <property type="match status" value="2"/>
</dbReference>
<evidence type="ECO:0000256" key="2">
    <source>
        <dbReference type="ARBA" id="ARBA00022729"/>
    </source>
</evidence>
<dbReference type="EMBL" id="AP018150">
    <property type="protein sequence ID" value="BBE09355.1"/>
    <property type="molecule type" value="Genomic_DNA"/>
</dbReference>
<dbReference type="KEGG" id="mcys:MCB1EB_1194"/>
<sequence length="370" mass="40379">MLGISCSAAAQNAQNIAEIKIGCAVPITGGQAHYGRDFLNGVILAVEDFNATAPVIEGKPVRIVLRMQDDRADPQMAIRAAKNLVDQNIKGVLGHFNSGTTIPASHIYAQAGIPQIAMASAPQYTQQGFKTTFRMLASDLQQSASVSAYAAKKLKLERVAIVDDRTTYGRGLADQFKTAAQAEGLKIVGREYSNDKTIDFKALLTRLKRSHPQAIFYGGVDAQAAAMAKQMRALRINAVLMGSEGIKSKAFLKVAGPAAEGVIASSICLPLDKMPRGKEYVEKYEKRFHQKVRIYSPYAYDGAMAMFTAMKTADSTEPEKYLPYLAKTEMPAVTVETLAYDEHGDLKQSEAIVYKVVHGQWEAQPIMHKK</sequence>
<dbReference type="RefSeq" id="WP_045362089.1">
    <property type="nucleotide sequence ID" value="NZ_AP018150.1"/>
</dbReference>
<keyword evidence="4" id="KW-1185">Reference proteome</keyword>
<comment type="similarity">
    <text evidence="1">Belongs to the leucine-binding protein family.</text>
</comment>
<evidence type="ECO:0000313" key="4">
    <source>
        <dbReference type="Proteomes" id="UP000282597"/>
    </source>
</evidence>
<protein>
    <submittedName>
        <fullName evidence="3">Extracellular ligand-binding receptor</fullName>
    </submittedName>
</protein>
<keyword evidence="2" id="KW-0732">Signal</keyword>
<dbReference type="AlphaFoldDB" id="A0A2Z6EW93"/>
<dbReference type="InterPro" id="IPR028082">
    <property type="entry name" value="Peripla_BP_I"/>
</dbReference>
<reference evidence="3 4" key="1">
    <citation type="journal article" date="2018" name="Microbes Environ.">
        <title>Comparative Genomic Insights into Endofungal Lifestyles of Two Bacterial Endosymbionts, Mycoavidus cysteinexigens and Burkholderia rhizoxinica.</title>
        <authorList>
            <person name="Sharmin D."/>
            <person name="Guo Y."/>
            <person name="Nishizawa T."/>
            <person name="Ohshima S."/>
            <person name="Sato Y."/>
            <person name="Takashima Y."/>
            <person name="Narisawa K."/>
            <person name="Ohta H."/>
        </authorList>
    </citation>
    <scope>NUCLEOTIDE SEQUENCE [LARGE SCALE GENOMIC DNA]</scope>
    <source>
        <strain evidence="3 4">B1-EB</strain>
    </source>
</reference>
<dbReference type="CDD" id="cd06342">
    <property type="entry name" value="PBP1_ABC_LIVBP-like"/>
    <property type="match status" value="1"/>
</dbReference>
<proteinExistence type="inferred from homology"/>
<dbReference type="PANTHER" id="PTHR47151">
    <property type="entry name" value="LEU/ILE/VAL-BINDING ABC TRANSPORTER SUBUNIT"/>
    <property type="match status" value="1"/>
</dbReference>
<dbReference type="Proteomes" id="UP000282597">
    <property type="component" value="Chromosome"/>
</dbReference>
<name>A0A2Z6EW93_9BURK</name>